<dbReference type="Gene3D" id="2.30.30.940">
    <property type="match status" value="1"/>
</dbReference>
<dbReference type="InterPro" id="IPR006345">
    <property type="entry name" value="RecD2"/>
</dbReference>
<dbReference type="AlphaFoldDB" id="A0A9D0YY57"/>
<evidence type="ECO:0000256" key="2">
    <source>
        <dbReference type="ARBA" id="ARBA00022840"/>
    </source>
</evidence>
<dbReference type="InterPro" id="IPR029493">
    <property type="entry name" value="RecD2-like_HHH"/>
</dbReference>
<dbReference type="EC" id="5.6.2.3" evidence="3"/>
<dbReference type="InterPro" id="IPR027417">
    <property type="entry name" value="P-loop_NTPase"/>
</dbReference>
<sequence>MEEWIKGNFRKSIYQNESGYVIGIFKVKEASSESLINYVGRTITFTGYFSDLNTNDTYLFYGKEIVHERYGNQFQVNHYEVVLPEEKDGIVEFLSSELFKGLGEKKAKTIVDVLGRDTLKIILETPSNLLLVPGVNEKLAGQIHDTLESYQNSYETIIWLSSLGFSSKDAIRIYNRYRSTTKEKVEENIYRLTEDFEDITFSKIDPIFCSMGNQRDDTRRIQAAILFTTDEVCNLYGHSYLLKEEMFQYVVRALKNQIAPSEFENALNALLTDAKMIKREEKYYLAKMFDAEKMIATRFRYLSNLSKVSCDDIEPLIESLEGDLSISYNQDQKRAIETALTNHLTVITGGPGTGKTTIIKAITRIYQMLYHCSYQDMEEEVALLAPTGRAAKRISEATLMPAQTIHRFLKWNKELNRFAVNEYAKSDVRFVIIDEASMVDTYLFDHLLKGLSVQTRIVLVGDANQLPSVGPGEVLKDTIESGEVTVVKLNELYRQGEDSNIISLAYDINRGVVNDSIFNQQPDLTFIPCDSMVVKENLMKYCISLKKERTDFQVLAPMYKTINGIDNLNLILQSVFNPKDSRKNEIIINGITFREDDKVIELSNMPEENIFNGDIGYIASIKNGEHKEVQIDFDGNVVKFTPSNFNKFKHAYAISIHKSQGSEFDTVIMPIVKSYNKMLYRKLIYTGVTRAKKKLVLIGEIDALDMAVQNNLSDERRTSLKEMLNRRIK</sequence>
<dbReference type="GO" id="GO:0043139">
    <property type="term" value="F:5'-3' DNA helicase activity"/>
    <property type="evidence" value="ECO:0007669"/>
    <property type="project" value="UniProtKB-UniRule"/>
</dbReference>
<comment type="function">
    <text evidence="3">DNA-dependent ATPase and ATP-dependent 5'-3' DNA helicase. Has no activity on blunt DNA or DNA with 3'-overhangs, requires at least 10 bases of 5'-ssDNA for helicase activity.</text>
</comment>
<dbReference type="SUPFAM" id="SSF47781">
    <property type="entry name" value="RuvA domain 2-like"/>
    <property type="match status" value="1"/>
</dbReference>
<dbReference type="InterPro" id="IPR050534">
    <property type="entry name" value="Coronavir_polyprotein_1ab"/>
</dbReference>
<dbReference type="SUPFAM" id="SSF52540">
    <property type="entry name" value="P-loop containing nucleoside triphosphate hydrolases"/>
    <property type="match status" value="1"/>
</dbReference>
<proteinExistence type="inferred from homology"/>
<evidence type="ECO:0000313" key="6">
    <source>
        <dbReference type="Proteomes" id="UP000886725"/>
    </source>
</evidence>
<evidence type="ECO:0000313" key="5">
    <source>
        <dbReference type="EMBL" id="HIQ64244.1"/>
    </source>
</evidence>
<dbReference type="GO" id="GO:0016787">
    <property type="term" value="F:hydrolase activity"/>
    <property type="evidence" value="ECO:0007669"/>
    <property type="project" value="UniProtKB-KW"/>
</dbReference>
<comment type="catalytic activity">
    <reaction evidence="3">
        <text>ATP + H2O = ADP + phosphate + H(+)</text>
        <dbReference type="Rhea" id="RHEA:13065"/>
        <dbReference type="ChEBI" id="CHEBI:15377"/>
        <dbReference type="ChEBI" id="CHEBI:15378"/>
        <dbReference type="ChEBI" id="CHEBI:30616"/>
        <dbReference type="ChEBI" id="CHEBI:43474"/>
        <dbReference type="ChEBI" id="CHEBI:456216"/>
        <dbReference type="EC" id="5.6.2.3"/>
    </reaction>
</comment>
<dbReference type="EMBL" id="DVFU01000018">
    <property type="protein sequence ID" value="HIQ64244.1"/>
    <property type="molecule type" value="Genomic_DNA"/>
</dbReference>
<dbReference type="InterPro" id="IPR003593">
    <property type="entry name" value="AAA+_ATPase"/>
</dbReference>
<evidence type="ECO:0000256" key="3">
    <source>
        <dbReference type="HAMAP-Rule" id="MF_01488"/>
    </source>
</evidence>
<dbReference type="InterPro" id="IPR010994">
    <property type="entry name" value="RuvA_2-like"/>
</dbReference>
<reference evidence="5" key="2">
    <citation type="journal article" date="2021" name="PeerJ">
        <title>Extensive microbial diversity within the chicken gut microbiome revealed by metagenomics and culture.</title>
        <authorList>
            <person name="Gilroy R."/>
            <person name="Ravi A."/>
            <person name="Getino M."/>
            <person name="Pursley I."/>
            <person name="Horton D.L."/>
            <person name="Alikhan N.F."/>
            <person name="Baker D."/>
            <person name="Gharbi K."/>
            <person name="Hall N."/>
            <person name="Watson M."/>
            <person name="Adriaenssens E.M."/>
            <person name="Foster-Nyarko E."/>
            <person name="Jarju S."/>
            <person name="Secka A."/>
            <person name="Antonio M."/>
            <person name="Oren A."/>
            <person name="Chaudhuri R.R."/>
            <person name="La Ragione R."/>
            <person name="Hildebrand F."/>
            <person name="Pallen M.J."/>
        </authorList>
    </citation>
    <scope>NUCLEOTIDE SEQUENCE</scope>
    <source>
        <strain evidence="5">CHK165-10780</strain>
    </source>
</reference>
<dbReference type="InterPro" id="IPR041451">
    <property type="entry name" value="RecD2_SH13"/>
</dbReference>
<dbReference type="GO" id="GO:0003677">
    <property type="term" value="F:DNA binding"/>
    <property type="evidence" value="ECO:0007669"/>
    <property type="project" value="UniProtKB-UniRule"/>
</dbReference>
<keyword evidence="1 3" id="KW-0547">Nucleotide-binding</keyword>
<dbReference type="InterPro" id="IPR055446">
    <property type="entry name" value="RecD2_N_OB"/>
</dbReference>
<dbReference type="Pfam" id="PF18335">
    <property type="entry name" value="SH3_13"/>
    <property type="match status" value="1"/>
</dbReference>
<dbReference type="Pfam" id="PF13538">
    <property type="entry name" value="UvrD_C_2"/>
    <property type="match status" value="1"/>
</dbReference>
<evidence type="ECO:0000259" key="4">
    <source>
        <dbReference type="SMART" id="SM00382"/>
    </source>
</evidence>
<dbReference type="Gene3D" id="1.10.10.2220">
    <property type="match status" value="1"/>
</dbReference>
<feature type="binding site" evidence="3">
    <location>
        <begin position="352"/>
        <end position="356"/>
    </location>
    <ligand>
        <name>ATP</name>
        <dbReference type="ChEBI" id="CHEBI:30616"/>
    </ligand>
</feature>
<dbReference type="NCBIfam" id="TIGR01448">
    <property type="entry name" value="recD_rel"/>
    <property type="match status" value="1"/>
</dbReference>
<keyword evidence="3" id="KW-0378">Hydrolase</keyword>
<evidence type="ECO:0000256" key="1">
    <source>
        <dbReference type="ARBA" id="ARBA00022741"/>
    </source>
</evidence>
<name>A0A9D0YY57_9FIRM</name>
<keyword evidence="3" id="KW-0238">DNA-binding</keyword>
<dbReference type="Proteomes" id="UP000886725">
    <property type="component" value="Unassembled WGS sequence"/>
</dbReference>
<dbReference type="GO" id="GO:0006310">
    <property type="term" value="P:DNA recombination"/>
    <property type="evidence" value="ECO:0007669"/>
    <property type="project" value="InterPro"/>
</dbReference>
<comment type="similarity">
    <text evidence="3">Belongs to the RecD family. RecD2 subfamily.</text>
</comment>
<dbReference type="SMART" id="SM00382">
    <property type="entry name" value="AAA"/>
    <property type="match status" value="1"/>
</dbReference>
<dbReference type="Pfam" id="PF23139">
    <property type="entry name" value="OB_YrrC"/>
    <property type="match status" value="1"/>
</dbReference>
<dbReference type="HAMAP" id="MF_01488">
    <property type="entry name" value="RecD2"/>
    <property type="match status" value="1"/>
</dbReference>
<dbReference type="CDD" id="cd18809">
    <property type="entry name" value="SF1_C_RecD"/>
    <property type="match status" value="1"/>
</dbReference>
<keyword evidence="2 3" id="KW-0067">ATP-binding</keyword>
<dbReference type="Pfam" id="PF14490">
    <property type="entry name" value="HHH_RecD2"/>
    <property type="match status" value="1"/>
</dbReference>
<dbReference type="PANTHER" id="PTHR43788:SF6">
    <property type="entry name" value="DNA HELICASE B"/>
    <property type="match status" value="1"/>
</dbReference>
<keyword evidence="3" id="KW-0413">Isomerase</keyword>
<dbReference type="InterPro" id="IPR027785">
    <property type="entry name" value="UvrD-like_helicase_C"/>
</dbReference>
<gene>
    <name evidence="3" type="primary">recD2</name>
    <name evidence="5" type="ORF">IAC85_00735</name>
</gene>
<dbReference type="CDD" id="cd17933">
    <property type="entry name" value="DEXSc_RecD-like"/>
    <property type="match status" value="1"/>
</dbReference>
<comment type="caution">
    <text evidence="5">The sequence shown here is derived from an EMBL/GenBank/DDBJ whole genome shotgun (WGS) entry which is preliminary data.</text>
</comment>
<organism evidence="5 6">
    <name type="scientific">Candidatus Faecenecus gallistercoris</name>
    <dbReference type="NCBI Taxonomy" id="2840793"/>
    <lineage>
        <taxon>Bacteria</taxon>
        <taxon>Bacillati</taxon>
        <taxon>Bacillota</taxon>
        <taxon>Bacillota incertae sedis</taxon>
        <taxon>Candidatus Faecenecus</taxon>
    </lineage>
</organism>
<keyword evidence="3 5" id="KW-0347">Helicase</keyword>
<dbReference type="PANTHER" id="PTHR43788">
    <property type="entry name" value="DNA2/NAM7 HELICASE FAMILY MEMBER"/>
    <property type="match status" value="1"/>
</dbReference>
<dbReference type="Gene3D" id="3.40.50.300">
    <property type="entry name" value="P-loop containing nucleotide triphosphate hydrolases"/>
    <property type="match status" value="2"/>
</dbReference>
<accession>A0A9D0YY57</accession>
<dbReference type="Pfam" id="PF13604">
    <property type="entry name" value="AAA_30"/>
    <property type="match status" value="1"/>
</dbReference>
<reference evidence="5" key="1">
    <citation type="submission" date="2020-10" db="EMBL/GenBank/DDBJ databases">
        <authorList>
            <person name="Gilroy R."/>
        </authorList>
    </citation>
    <scope>NUCLEOTIDE SEQUENCE</scope>
    <source>
        <strain evidence="5">CHK165-10780</strain>
    </source>
</reference>
<dbReference type="GO" id="GO:0005524">
    <property type="term" value="F:ATP binding"/>
    <property type="evidence" value="ECO:0007669"/>
    <property type="project" value="UniProtKB-UniRule"/>
</dbReference>
<protein>
    <recommendedName>
        <fullName evidence="3">ATP-dependent RecD2 DNA helicase</fullName>
        <ecNumber evidence="3">5.6.2.3</ecNumber>
    </recommendedName>
    <alternativeName>
        <fullName evidence="3">DNA 5'-3' helicase subunit RecD2</fullName>
    </alternativeName>
</protein>
<feature type="domain" description="AAA+ ATPase" evidence="4">
    <location>
        <begin position="341"/>
        <end position="491"/>
    </location>
</feature>